<reference evidence="2 6" key="3">
    <citation type="journal article" date="2020" name="Cell Host Microbe">
        <title>Functional and Genomic Variation between Human-Derived Isolates of Lachnospiraceae Reveals Inter- and Intra-Species Diversity.</title>
        <authorList>
            <person name="Sorbara M.T."/>
            <person name="Littmann E.R."/>
            <person name="Fontana E."/>
            <person name="Moody T.U."/>
            <person name="Kohout C.E."/>
            <person name="Gjonbalaj M."/>
            <person name="Eaton V."/>
            <person name="Seok R."/>
            <person name="Leiner I.M."/>
            <person name="Pamer E.G."/>
        </authorList>
    </citation>
    <scope>NUCLEOTIDE SEQUENCE [LARGE SCALE GENOMIC DNA]</scope>
    <source>
        <strain evidence="2 6">MSK.2.26</strain>
    </source>
</reference>
<gene>
    <name evidence="1" type="ORF">Ccl03g_50780</name>
    <name evidence="3" type="ORF">FOC47_19445</name>
    <name evidence="2" type="ORF">G5B26_00310</name>
</gene>
<organism evidence="1 4">
    <name type="scientific">Enterocloster clostridioformis</name>
    <dbReference type="NCBI Taxonomy" id="1531"/>
    <lineage>
        <taxon>Bacteria</taxon>
        <taxon>Bacillati</taxon>
        <taxon>Bacillota</taxon>
        <taxon>Clostridia</taxon>
        <taxon>Lachnospirales</taxon>
        <taxon>Lachnospiraceae</taxon>
        <taxon>Enterocloster</taxon>
    </lineage>
</organism>
<dbReference type="EMBL" id="BJLB01000001">
    <property type="protein sequence ID" value="GEA39365.1"/>
    <property type="molecule type" value="Genomic_DNA"/>
</dbReference>
<evidence type="ECO:0000313" key="1">
    <source>
        <dbReference type="EMBL" id="GEA39365.1"/>
    </source>
</evidence>
<name>A0A829WAQ4_9FIRM</name>
<dbReference type="Proteomes" id="UP000315200">
    <property type="component" value="Unassembled WGS sequence"/>
</dbReference>
<evidence type="ECO:0000313" key="3">
    <source>
        <dbReference type="EMBL" id="QIX92517.1"/>
    </source>
</evidence>
<evidence type="ECO:0000313" key="4">
    <source>
        <dbReference type="Proteomes" id="UP000315200"/>
    </source>
</evidence>
<proteinExistence type="predicted"/>
<dbReference type="EMBL" id="JAAISW010000001">
    <property type="protein sequence ID" value="NSJ42041.1"/>
    <property type="molecule type" value="Genomic_DNA"/>
</dbReference>
<evidence type="ECO:0000313" key="5">
    <source>
        <dbReference type="Proteomes" id="UP000501069"/>
    </source>
</evidence>
<dbReference type="EMBL" id="CP050964">
    <property type="protein sequence ID" value="QIX92517.1"/>
    <property type="molecule type" value="Genomic_DNA"/>
</dbReference>
<dbReference type="AlphaFoldDB" id="A0A829WAQ4"/>
<dbReference type="Proteomes" id="UP000501069">
    <property type="component" value="Chromosome"/>
</dbReference>
<dbReference type="SUPFAM" id="SSF51658">
    <property type="entry name" value="Xylose isomerase-like"/>
    <property type="match status" value="1"/>
</dbReference>
<dbReference type="GeneID" id="89538310"/>
<dbReference type="RefSeq" id="WP_038259221.1">
    <property type="nucleotide sequence ID" value="NZ_AP031445.1"/>
</dbReference>
<reference evidence="2" key="4">
    <citation type="submission" date="2020-02" db="EMBL/GenBank/DDBJ databases">
        <authorList>
            <person name="Littmann E."/>
            <person name="Sorbara M."/>
        </authorList>
    </citation>
    <scope>NUCLEOTIDE SEQUENCE</scope>
    <source>
        <strain evidence="2">MSK.2.26</strain>
    </source>
</reference>
<protein>
    <submittedName>
        <fullName evidence="1">Uncharacterized protein</fullName>
    </submittedName>
</protein>
<dbReference type="Gene3D" id="3.20.20.150">
    <property type="entry name" value="Divalent-metal-dependent TIM barrel enzymes"/>
    <property type="match status" value="1"/>
</dbReference>
<dbReference type="Proteomes" id="UP000719916">
    <property type="component" value="Unassembled WGS sequence"/>
</dbReference>
<evidence type="ECO:0000313" key="2">
    <source>
        <dbReference type="EMBL" id="NSJ42041.1"/>
    </source>
</evidence>
<reference evidence="1 4" key="1">
    <citation type="submission" date="2019-06" db="EMBL/GenBank/DDBJ databases">
        <title>Draft genome sequence of [Clostridium] clostridioforme NBRC 113352.</title>
        <authorList>
            <person name="Miura T."/>
            <person name="Furukawa M."/>
            <person name="Shimamura M."/>
            <person name="Ohyama Y."/>
            <person name="Yamazoe A."/>
            <person name="Kawasaki H."/>
        </authorList>
    </citation>
    <scope>NUCLEOTIDE SEQUENCE [LARGE SCALE GENOMIC DNA]</scope>
    <source>
        <strain evidence="1 4">NBRC 113352</strain>
    </source>
</reference>
<dbReference type="InterPro" id="IPR036237">
    <property type="entry name" value="Xyl_isomerase-like_sf"/>
</dbReference>
<reference evidence="3 5" key="2">
    <citation type="submission" date="2019-11" db="EMBL/GenBank/DDBJ databases">
        <title>FDA dAtabase for Regulatory Grade micrObial Sequences (FDA-ARGOS): Supporting development and validation of Infectious Disease Dx tests.</title>
        <authorList>
            <person name="Turner S."/>
            <person name="Byrd R."/>
            <person name="Tallon L."/>
            <person name="Sadzewicz L."/>
            <person name="Vavikolanu K."/>
            <person name="Mehta A."/>
            <person name="Aluvathingal J."/>
            <person name="Nadendla S."/>
            <person name="Myers T."/>
            <person name="Yan Y."/>
            <person name="Sichtig H."/>
        </authorList>
    </citation>
    <scope>NUCLEOTIDE SEQUENCE [LARGE SCALE GENOMIC DNA]</scope>
    <source>
        <strain evidence="3 5">FDAARGOS_739</strain>
    </source>
</reference>
<sequence length="64" mass="7136">MKELSIGTHLSVAKGYAALAKDAVQIGANTFQLFIRNPRRARAKELKPGEIETFLDILQKHGWS</sequence>
<accession>A0A829WAQ4</accession>
<evidence type="ECO:0000313" key="6">
    <source>
        <dbReference type="Proteomes" id="UP000719916"/>
    </source>
</evidence>